<feature type="region of interest" description="Disordered" evidence="1">
    <location>
        <begin position="190"/>
        <end position="213"/>
    </location>
</feature>
<dbReference type="PROSITE" id="PS51781">
    <property type="entry name" value="SH3B"/>
    <property type="match status" value="1"/>
</dbReference>
<feature type="compositionally biased region" description="Low complexity" evidence="1">
    <location>
        <begin position="200"/>
        <end position="210"/>
    </location>
</feature>
<dbReference type="Proteomes" id="UP000034539">
    <property type="component" value="Unassembled WGS sequence"/>
</dbReference>
<protein>
    <submittedName>
        <fullName evidence="3">Amylopullulanase, GH57 family</fullName>
    </submittedName>
</protein>
<organism evidence="3 4">
    <name type="scientific">Candidatus Gottesmanbacteria bacterium GW2011_GWC2_39_8</name>
    <dbReference type="NCBI Taxonomy" id="1618450"/>
    <lineage>
        <taxon>Bacteria</taxon>
        <taxon>Candidatus Gottesmaniibacteriota</taxon>
    </lineage>
</organism>
<name>A0A0G0Q231_9BACT</name>
<dbReference type="Pfam" id="PF08239">
    <property type="entry name" value="SH3_3"/>
    <property type="match status" value="1"/>
</dbReference>
<gene>
    <name evidence="3" type="ORF">UT63_C0005G0012</name>
</gene>
<evidence type="ECO:0000256" key="1">
    <source>
        <dbReference type="SAM" id="MobiDB-lite"/>
    </source>
</evidence>
<dbReference type="EMBL" id="LBXN01000005">
    <property type="protein sequence ID" value="KKR34158.1"/>
    <property type="molecule type" value="Genomic_DNA"/>
</dbReference>
<dbReference type="Gene3D" id="2.30.30.40">
    <property type="entry name" value="SH3 Domains"/>
    <property type="match status" value="1"/>
</dbReference>
<accession>A0A0G0Q231</accession>
<comment type="caution">
    <text evidence="3">The sequence shown here is derived from an EMBL/GenBank/DDBJ whole genome shotgun (WGS) entry which is preliminary data.</text>
</comment>
<proteinExistence type="predicted"/>
<dbReference type="Pfam" id="PF08308">
    <property type="entry name" value="PEGA"/>
    <property type="match status" value="1"/>
</dbReference>
<dbReference type="InterPro" id="IPR003646">
    <property type="entry name" value="SH3-like_bac-type"/>
</dbReference>
<evidence type="ECO:0000313" key="4">
    <source>
        <dbReference type="Proteomes" id="UP000034539"/>
    </source>
</evidence>
<reference evidence="3 4" key="1">
    <citation type="journal article" date="2015" name="Nature">
        <title>rRNA introns, odd ribosomes, and small enigmatic genomes across a large radiation of phyla.</title>
        <authorList>
            <person name="Brown C.T."/>
            <person name="Hug L.A."/>
            <person name="Thomas B.C."/>
            <person name="Sharon I."/>
            <person name="Castelle C.J."/>
            <person name="Singh A."/>
            <person name="Wilkins M.J."/>
            <person name="Williams K.H."/>
            <person name="Banfield J.F."/>
        </authorList>
    </citation>
    <scope>NUCLEOTIDE SEQUENCE [LARGE SCALE GENOMIC DNA]</scope>
</reference>
<dbReference type="SMART" id="SM00287">
    <property type="entry name" value="SH3b"/>
    <property type="match status" value="1"/>
</dbReference>
<evidence type="ECO:0000259" key="2">
    <source>
        <dbReference type="PROSITE" id="PS51781"/>
    </source>
</evidence>
<dbReference type="AlphaFoldDB" id="A0A0G0Q231"/>
<dbReference type="InterPro" id="IPR013229">
    <property type="entry name" value="PEGA"/>
</dbReference>
<evidence type="ECO:0000313" key="3">
    <source>
        <dbReference type="EMBL" id="KKR34158.1"/>
    </source>
</evidence>
<feature type="domain" description="SH3b" evidence="2">
    <location>
        <begin position="208"/>
        <end position="276"/>
    </location>
</feature>
<sequence>MDKRLILLILVILGVGGLLSYKFYFSKQKGGLAGLKIVSTPTASIFLGEKNLGRTPYEDKISSGEYILKLIPEGSSTQAASWQGKVTLFPSVLTFIDRELGTSDLTSAGEILTLEKISDKDAQVAVISTPDGALVTLDGQEKGTAPLILRGLTIGDHDLTLSSPGFITRTIKVRTTAGYKLNANFQLALSGEPTPTPTASSSGGLSKSGKPFVTIKDTPTGWLRVREEASLTSSEAAKVKPGEEYTLLDTNDGWYKIQYSEGKEGWISNKYADKSE</sequence>